<evidence type="ECO:0000313" key="3">
    <source>
        <dbReference type="Proteomes" id="UP000198984"/>
    </source>
</evidence>
<evidence type="ECO:0000259" key="1">
    <source>
        <dbReference type="Pfam" id="PF12867"/>
    </source>
</evidence>
<feature type="domain" description="DinB-like" evidence="1">
    <location>
        <begin position="17"/>
        <end position="176"/>
    </location>
</feature>
<dbReference type="Gene3D" id="1.20.120.450">
    <property type="entry name" value="dinb family like domain"/>
    <property type="match status" value="1"/>
</dbReference>
<accession>A0A1H7LTM2</accession>
<evidence type="ECO:0000313" key="2">
    <source>
        <dbReference type="EMBL" id="SEL02262.1"/>
    </source>
</evidence>
<sequence>MKAINSQVLLDTLMADTRQLILEANKLQHLPAALLQASPAPGKWSVAQVLEHLNFYSRFYLKAMEEKLHQHQTIADNTFKPGWLGNYFTHMMKPTDACTVKNKMKTMKNAIPAEQADGKAALAQFITDQHTLLNLLQIARTANLNRLRVPTSLSKMLTFKLGDTFRFFIAHEQRHRVQWENILKELMKAEMVLGE</sequence>
<dbReference type="OrthoDB" id="1524454at2"/>
<name>A0A1H7LTM2_9BACT</name>
<gene>
    <name evidence="2" type="ORF">SAMN04488505_1011333</name>
</gene>
<dbReference type="STRING" id="573321.SAMN04488505_1011333"/>
<dbReference type="EMBL" id="FOBB01000001">
    <property type="protein sequence ID" value="SEL02262.1"/>
    <property type="molecule type" value="Genomic_DNA"/>
</dbReference>
<dbReference type="SUPFAM" id="SSF109854">
    <property type="entry name" value="DinB/YfiT-like putative metalloenzymes"/>
    <property type="match status" value="1"/>
</dbReference>
<dbReference type="InterPro" id="IPR024775">
    <property type="entry name" value="DinB-like"/>
</dbReference>
<dbReference type="AlphaFoldDB" id="A0A1H7LTM2"/>
<proteinExistence type="predicted"/>
<dbReference type="Proteomes" id="UP000198984">
    <property type="component" value="Unassembled WGS sequence"/>
</dbReference>
<keyword evidence="3" id="KW-1185">Reference proteome</keyword>
<dbReference type="RefSeq" id="WP_143080927.1">
    <property type="nucleotide sequence ID" value="NZ_FOBB01000001.1"/>
</dbReference>
<protein>
    <submittedName>
        <fullName evidence="2">DinB superfamily protein</fullName>
    </submittedName>
</protein>
<dbReference type="InterPro" id="IPR034660">
    <property type="entry name" value="DinB/YfiT-like"/>
</dbReference>
<dbReference type="Pfam" id="PF12867">
    <property type="entry name" value="DinB_2"/>
    <property type="match status" value="1"/>
</dbReference>
<reference evidence="2 3" key="1">
    <citation type="submission" date="2016-10" db="EMBL/GenBank/DDBJ databases">
        <authorList>
            <person name="de Groot N.N."/>
        </authorList>
    </citation>
    <scope>NUCLEOTIDE SEQUENCE [LARGE SCALE GENOMIC DNA]</scope>
    <source>
        <strain evidence="2 3">DSM 21039</strain>
    </source>
</reference>
<organism evidence="2 3">
    <name type="scientific">Chitinophaga rupis</name>
    <dbReference type="NCBI Taxonomy" id="573321"/>
    <lineage>
        <taxon>Bacteria</taxon>
        <taxon>Pseudomonadati</taxon>
        <taxon>Bacteroidota</taxon>
        <taxon>Chitinophagia</taxon>
        <taxon>Chitinophagales</taxon>
        <taxon>Chitinophagaceae</taxon>
        <taxon>Chitinophaga</taxon>
    </lineage>
</organism>